<dbReference type="GO" id="GO:0005829">
    <property type="term" value="C:cytosol"/>
    <property type="evidence" value="ECO:0007669"/>
    <property type="project" value="TreeGrafter"/>
</dbReference>
<dbReference type="InterPro" id="IPR035309">
    <property type="entry name" value="PSME4"/>
</dbReference>
<dbReference type="WBParaSite" id="GPUH_0000499001-mRNA-1">
    <property type="protein sequence ID" value="GPUH_0000499001-mRNA-1"/>
    <property type="gene ID" value="GPUH_0000499001"/>
</dbReference>
<dbReference type="PANTHER" id="PTHR32170:SF3">
    <property type="entry name" value="PROTEASOME ACTIVATOR COMPLEX SUBUNIT 4"/>
    <property type="match status" value="1"/>
</dbReference>
<name>A0A183D8E2_9BILA</name>
<dbReference type="GO" id="GO:0010499">
    <property type="term" value="P:proteasomal ubiquitin-independent protein catabolic process"/>
    <property type="evidence" value="ECO:0007669"/>
    <property type="project" value="TreeGrafter"/>
</dbReference>
<dbReference type="GO" id="GO:0005634">
    <property type="term" value="C:nucleus"/>
    <property type="evidence" value="ECO:0007669"/>
    <property type="project" value="TreeGrafter"/>
</dbReference>
<protein>
    <submittedName>
        <fullName evidence="1">CID domain-containing protein</fullName>
    </submittedName>
</protein>
<dbReference type="GO" id="GO:0016504">
    <property type="term" value="F:peptidase activator activity"/>
    <property type="evidence" value="ECO:0007669"/>
    <property type="project" value="InterPro"/>
</dbReference>
<evidence type="ECO:0000313" key="1">
    <source>
        <dbReference type="WBParaSite" id="GPUH_0000499001-mRNA-1"/>
    </source>
</evidence>
<organism evidence="1">
    <name type="scientific">Gongylonema pulchrum</name>
    <dbReference type="NCBI Taxonomy" id="637853"/>
    <lineage>
        <taxon>Eukaryota</taxon>
        <taxon>Metazoa</taxon>
        <taxon>Ecdysozoa</taxon>
        <taxon>Nematoda</taxon>
        <taxon>Chromadorea</taxon>
        <taxon>Rhabditida</taxon>
        <taxon>Spirurina</taxon>
        <taxon>Spiruromorpha</taxon>
        <taxon>Spiruroidea</taxon>
        <taxon>Gongylonematidae</taxon>
        <taxon>Gongylonema</taxon>
    </lineage>
</organism>
<dbReference type="AlphaFoldDB" id="A0A183D8E2"/>
<reference evidence="1" key="1">
    <citation type="submission" date="2016-06" db="UniProtKB">
        <authorList>
            <consortium name="WormBaseParasite"/>
        </authorList>
    </citation>
    <scope>IDENTIFICATION</scope>
</reference>
<dbReference type="PANTHER" id="PTHR32170">
    <property type="entry name" value="PROTEASOME ACTIVATOR COMPLEX SUBUNIT 4"/>
    <property type="match status" value="1"/>
</dbReference>
<proteinExistence type="predicted"/>
<dbReference type="GO" id="GO:0070628">
    <property type="term" value="F:proteasome binding"/>
    <property type="evidence" value="ECO:0007669"/>
    <property type="project" value="InterPro"/>
</dbReference>
<accession>A0A183D8E2</accession>
<sequence length="201" mass="23053">LITIEYLMLQHHKRTMARSGYYFTTQHLKIMQLLVRLGTSSYSAVRIDAQRILDDCVQSFPYSYLLVLDEILGFLKESSDISHEQFKGALYMLLYGKRSSICVRQSWQTLFRVWPALVEAQHSEKPSVIGLIELAQNTVVDNFESFQINFKVPDGAIAAAFQFYGGESGESIHRPAWPLPSAEEMEAARKREIAVCKERER</sequence>